<dbReference type="KEGG" id="tav:G4V39_10395"/>
<feature type="compositionally biased region" description="Basic and acidic residues" evidence="1">
    <location>
        <begin position="1"/>
        <end position="12"/>
    </location>
</feature>
<gene>
    <name evidence="3" type="ORF">G4V39_10395</name>
</gene>
<feature type="compositionally biased region" description="Acidic residues" evidence="1">
    <location>
        <begin position="21"/>
        <end position="41"/>
    </location>
</feature>
<evidence type="ECO:0000256" key="1">
    <source>
        <dbReference type="SAM" id="MobiDB-lite"/>
    </source>
</evidence>
<feature type="compositionally biased region" description="Pro residues" evidence="1">
    <location>
        <begin position="192"/>
        <end position="202"/>
    </location>
</feature>
<feature type="transmembrane region" description="Helical" evidence="2">
    <location>
        <begin position="141"/>
        <end position="161"/>
    </location>
</feature>
<dbReference type="Proteomes" id="UP000502179">
    <property type="component" value="Chromosome"/>
</dbReference>
<evidence type="ECO:0000313" key="4">
    <source>
        <dbReference type="Proteomes" id="UP000502179"/>
    </source>
</evidence>
<feature type="region of interest" description="Disordered" evidence="1">
    <location>
        <begin position="1"/>
        <end position="132"/>
    </location>
</feature>
<feature type="compositionally biased region" description="Basic and acidic residues" evidence="1">
    <location>
        <begin position="96"/>
        <end position="118"/>
    </location>
</feature>
<accession>A0A6G7PY90</accession>
<reference evidence="3 4" key="1">
    <citation type="submission" date="2020-02" db="EMBL/GenBank/DDBJ databases">
        <title>Genome analysis of Thermosulfuriphilus ammonigenes ST65T, an anaerobic thermophilic chemolithoautotrophic bacterium isolated from a deep-sea hydrothermal vent.</title>
        <authorList>
            <person name="Slobodkina G."/>
            <person name="Allioux M."/>
            <person name="Merkel A."/>
            <person name="Alain K."/>
            <person name="Jebbar M."/>
            <person name="Slobodkin A."/>
        </authorList>
    </citation>
    <scope>NUCLEOTIDE SEQUENCE [LARGE SCALE GENOMIC DNA]</scope>
    <source>
        <strain evidence="3 4">ST65</strain>
    </source>
</reference>
<evidence type="ECO:0000256" key="2">
    <source>
        <dbReference type="SAM" id="Phobius"/>
    </source>
</evidence>
<keyword evidence="2" id="KW-1133">Transmembrane helix</keyword>
<dbReference type="AlphaFoldDB" id="A0A6G7PY90"/>
<evidence type="ECO:0000313" key="3">
    <source>
        <dbReference type="EMBL" id="QIJ72659.1"/>
    </source>
</evidence>
<protein>
    <submittedName>
        <fullName evidence="3">Uncharacterized protein</fullName>
    </submittedName>
</protein>
<keyword evidence="2" id="KW-0812">Transmembrane</keyword>
<sequence>MAEENKSPKEEESSPQAVEETSSEEELGFDLSEVDLFGDEEGASKEKEAPSPSSSEALAEAETSPEGEKPEEAAPDPSSGPALDDLPEDLNFSESDSPKEPSSDVKGETSKSPEASKEEETDQGSSKGRRIPLPSFSLKDVALWAGVFFSLLGIISGILVIQRIYHQAKQEPPVMAADQKKSPKESPESTVQPPPKPSPPASPLEQPVVLTYDLPLRTFLLPYRDHAGRYVFVKVSVTLLFDTRRDYLMAKEQEVFLRETVYEIISQIPLYLWQSKEGMATVVKTLKSGLRPQRIRGIRIKDISIMGEIFK</sequence>
<name>A0A6G7PY90_9BACT</name>
<dbReference type="EMBL" id="CP048877">
    <property type="protein sequence ID" value="QIJ72659.1"/>
    <property type="molecule type" value="Genomic_DNA"/>
</dbReference>
<keyword evidence="4" id="KW-1185">Reference proteome</keyword>
<dbReference type="RefSeq" id="WP_166032875.1">
    <property type="nucleotide sequence ID" value="NZ_CP048877.1"/>
</dbReference>
<feature type="compositionally biased region" description="Basic and acidic residues" evidence="1">
    <location>
        <begin position="178"/>
        <end position="187"/>
    </location>
</feature>
<feature type="region of interest" description="Disordered" evidence="1">
    <location>
        <begin position="172"/>
        <end position="205"/>
    </location>
</feature>
<keyword evidence="2" id="KW-0472">Membrane</keyword>
<organism evidence="3 4">
    <name type="scientific">Thermosulfuriphilus ammonigenes</name>
    <dbReference type="NCBI Taxonomy" id="1936021"/>
    <lineage>
        <taxon>Bacteria</taxon>
        <taxon>Pseudomonadati</taxon>
        <taxon>Thermodesulfobacteriota</taxon>
        <taxon>Thermodesulfobacteria</taxon>
        <taxon>Thermodesulfobacteriales</taxon>
        <taxon>Thermodesulfobacteriaceae</taxon>
        <taxon>Thermosulfuriphilus</taxon>
    </lineage>
</organism>
<feature type="compositionally biased region" description="Low complexity" evidence="1">
    <location>
        <begin position="50"/>
        <end position="64"/>
    </location>
</feature>
<proteinExistence type="predicted"/>